<keyword evidence="1" id="KW-1133">Transmembrane helix</keyword>
<protein>
    <submittedName>
        <fullName evidence="2">DUF2905 domain-containing protein</fullName>
    </submittedName>
</protein>
<evidence type="ECO:0000313" key="2">
    <source>
        <dbReference type="EMBL" id="MDO1447857.1"/>
    </source>
</evidence>
<gene>
    <name evidence="2" type="ORF">Q0590_16415</name>
</gene>
<dbReference type="InterPro" id="IPR021320">
    <property type="entry name" value="DUF2905"/>
</dbReference>
<dbReference type="PANTHER" id="PTHR36443">
    <property type="entry name" value="BSR5223 PROTEIN"/>
    <property type="match status" value="1"/>
</dbReference>
<comment type="caution">
    <text evidence="2">The sequence shown here is derived from an EMBL/GenBank/DDBJ whole genome shotgun (WGS) entry which is preliminary data.</text>
</comment>
<keyword evidence="1" id="KW-0812">Transmembrane</keyword>
<evidence type="ECO:0000256" key="1">
    <source>
        <dbReference type="SAM" id="Phobius"/>
    </source>
</evidence>
<dbReference type="PANTHER" id="PTHR36443:SF1">
    <property type="entry name" value="BSR5223 PROTEIN"/>
    <property type="match status" value="1"/>
</dbReference>
<feature type="transmembrane region" description="Helical" evidence="1">
    <location>
        <begin position="41"/>
        <end position="62"/>
    </location>
</feature>
<dbReference type="Pfam" id="PF11146">
    <property type="entry name" value="DUF2905"/>
    <property type="match status" value="1"/>
</dbReference>
<reference evidence="2" key="1">
    <citation type="submission" date="2023-07" db="EMBL/GenBank/DDBJ databases">
        <title>The genome sequence of Rhodocytophaga aerolata KACC 12507.</title>
        <authorList>
            <person name="Zhang X."/>
        </authorList>
    </citation>
    <scope>NUCLEOTIDE SEQUENCE</scope>
    <source>
        <strain evidence="2">KACC 12507</strain>
    </source>
</reference>
<dbReference type="RefSeq" id="WP_302038675.1">
    <property type="nucleotide sequence ID" value="NZ_JBHSMY010000018.1"/>
</dbReference>
<sequence>MLIVAGIVLLIAGLFFVFSPKIPFLGKLPGDIMVKKENFTFYFPLASSILLSVLISLIVYLIRKFS</sequence>
<name>A0ABT8R6Y1_9BACT</name>
<organism evidence="2 3">
    <name type="scientific">Rhodocytophaga aerolata</name>
    <dbReference type="NCBI Taxonomy" id="455078"/>
    <lineage>
        <taxon>Bacteria</taxon>
        <taxon>Pseudomonadati</taxon>
        <taxon>Bacteroidota</taxon>
        <taxon>Cytophagia</taxon>
        <taxon>Cytophagales</taxon>
        <taxon>Rhodocytophagaceae</taxon>
        <taxon>Rhodocytophaga</taxon>
    </lineage>
</organism>
<proteinExistence type="predicted"/>
<evidence type="ECO:0000313" key="3">
    <source>
        <dbReference type="Proteomes" id="UP001168528"/>
    </source>
</evidence>
<dbReference type="EMBL" id="JAUKPO010000008">
    <property type="protein sequence ID" value="MDO1447857.1"/>
    <property type="molecule type" value="Genomic_DNA"/>
</dbReference>
<dbReference type="Proteomes" id="UP001168528">
    <property type="component" value="Unassembled WGS sequence"/>
</dbReference>
<keyword evidence="3" id="KW-1185">Reference proteome</keyword>
<keyword evidence="1" id="KW-0472">Membrane</keyword>
<accession>A0ABT8R6Y1</accession>